<feature type="region of interest" description="Disordered" evidence="1">
    <location>
        <begin position="683"/>
        <end position="825"/>
    </location>
</feature>
<dbReference type="AlphaFoldDB" id="A0A2J6TIJ3"/>
<protein>
    <submittedName>
        <fullName evidence="2">Uncharacterized protein</fullName>
    </submittedName>
</protein>
<feature type="region of interest" description="Disordered" evidence="1">
    <location>
        <begin position="1066"/>
        <end position="1086"/>
    </location>
</feature>
<feature type="compositionally biased region" description="Basic residues" evidence="1">
    <location>
        <begin position="512"/>
        <end position="521"/>
    </location>
</feature>
<organism evidence="2 3">
    <name type="scientific">Hyaloscypha bicolor E</name>
    <dbReference type="NCBI Taxonomy" id="1095630"/>
    <lineage>
        <taxon>Eukaryota</taxon>
        <taxon>Fungi</taxon>
        <taxon>Dikarya</taxon>
        <taxon>Ascomycota</taxon>
        <taxon>Pezizomycotina</taxon>
        <taxon>Leotiomycetes</taxon>
        <taxon>Helotiales</taxon>
        <taxon>Hyaloscyphaceae</taxon>
        <taxon>Hyaloscypha</taxon>
        <taxon>Hyaloscypha bicolor</taxon>
    </lineage>
</organism>
<feature type="compositionally biased region" description="Polar residues" evidence="1">
    <location>
        <begin position="380"/>
        <end position="390"/>
    </location>
</feature>
<sequence>MVTKAPPTQEELAQVRRMRAEKPYVSPEVVAEGAARTPNLTRFIIAKQRRLETLQSEASPVGLSSPITGSIANPFEAKAPPRGGGLKTHFATARLIDDRNAFVVVDGSNLSLPHTPVTSRQPSRRFPRVKGRRDVYEPPEDNPAPATAPAQEAPSAPDQKRSAITLYAEPITSSFRFPDTPSPQSKETRTLEECLKVARKASQGIPKEFHNNSQHPAQSASGNRITGEGTAEPHELPLSPQQEEQLTDLDLEILHLGEDNHEFSPTNNRSSHKRARSAIQGKTHDDSRQFANDADGKSDAHSEQPFSKKRRRSGRQIPSVGVRKQALQKLNSTRTSRKNRKSAGDETISADKHGKSPKKKRRLPVNELVTVGERPGTSDIEVNSSRQVALSQDPISQQTDDQDSDASEREHYKPGLRVKINIRPHKGFGAIDISLFRMPENENLPSTRSHLPLVPSDGFEGKEAAPIGLYMPVKCPTRRRESCQKIAIKLGELTLVPEKPLEAVPVKMSRPLPRRKQRHRGTNPTSNTHAEPQNVLGDGGQSDVAAQPSDFEQHLSDIAEAEHDQNHMPIDGPGEEMEAEVSVSEERRPPTKNVLQDWHTPTIPSIGDLSETPAHLISPLTRKQPAVHNDSPTRETLQTSETSDSQRVRELLSGVDDVRISRQLVATSINKKTRLRARKESLEVTQELRMVSVQKRPKDTRHDSESPDEEGDSDRESAESYLEAESENEDASEDEEEPTTEEDSEQDRNHDEGGDEEDEEESHDEEAVAENADSDNTLQVSAQAGAKELHGQADMSVNPEVSRAAQTGHNLPQPDQESQDTRAGIVLNAAEALKEVTSQALQQLKASPRCPMSLLGTGGQDTKDNMTAVKGHSSRRDEFRAANSGYLDDPDGSWRPRLPEASGLVMEVDEDIVDSPTPAPSQNRQAVHRRMSRRRSGLGSQQLTVVQSRRNSLIPENELANASDTQGSIELGDSRTIIRRARPDEVSEAGESQPEIPETQFSFVHQMSYMERALGQLSSPVQRPSLSRTKSMPAHVFFLQPKQGSDTMLAGGITVAEAFQHTVSPVKSGSRLRTSLGESPGRQEQSLKALTRQASLNLGTLPESARKRTVSLQFKPPFLPSTL</sequence>
<feature type="compositionally biased region" description="Basic and acidic residues" evidence="1">
    <location>
        <begin position="282"/>
        <end position="302"/>
    </location>
</feature>
<gene>
    <name evidence="2" type="ORF">K444DRAFT_627707</name>
</gene>
<accession>A0A2J6TIJ3</accession>
<feature type="region of interest" description="Disordered" evidence="1">
    <location>
        <begin position="506"/>
        <end position="546"/>
    </location>
</feature>
<evidence type="ECO:0000313" key="3">
    <source>
        <dbReference type="Proteomes" id="UP000235371"/>
    </source>
</evidence>
<dbReference type="EMBL" id="KZ613783">
    <property type="protein sequence ID" value="PMD62839.1"/>
    <property type="molecule type" value="Genomic_DNA"/>
</dbReference>
<feature type="region of interest" description="Disordered" evidence="1">
    <location>
        <begin position="839"/>
        <end position="949"/>
    </location>
</feature>
<dbReference type="OrthoDB" id="3546259at2759"/>
<feature type="region of interest" description="Disordered" evidence="1">
    <location>
        <begin position="260"/>
        <end position="413"/>
    </location>
</feature>
<dbReference type="Proteomes" id="UP000235371">
    <property type="component" value="Unassembled WGS sequence"/>
</dbReference>
<feature type="compositionally biased region" description="Low complexity" evidence="1">
    <location>
        <begin position="143"/>
        <end position="157"/>
    </location>
</feature>
<dbReference type="RefSeq" id="XP_024739743.1">
    <property type="nucleotide sequence ID" value="XM_024882834.1"/>
</dbReference>
<feature type="region of interest" description="Disordered" evidence="1">
    <location>
        <begin position="172"/>
        <end position="191"/>
    </location>
</feature>
<keyword evidence="3" id="KW-1185">Reference proteome</keyword>
<evidence type="ECO:0000313" key="2">
    <source>
        <dbReference type="EMBL" id="PMD62839.1"/>
    </source>
</evidence>
<feature type="compositionally biased region" description="Basic residues" evidence="1">
    <location>
        <begin position="926"/>
        <end position="936"/>
    </location>
</feature>
<dbReference type="GeneID" id="36590911"/>
<dbReference type="InParanoid" id="A0A2J6TIJ3"/>
<feature type="compositionally biased region" description="Polar residues" evidence="1">
    <location>
        <begin position="522"/>
        <end position="531"/>
    </location>
</feature>
<feature type="compositionally biased region" description="Acidic residues" evidence="1">
    <location>
        <begin position="753"/>
        <end position="768"/>
    </location>
</feature>
<feature type="compositionally biased region" description="Polar residues" evidence="1">
    <location>
        <begin position="634"/>
        <end position="643"/>
    </location>
</feature>
<feature type="region of interest" description="Disordered" evidence="1">
    <location>
        <begin position="109"/>
        <end position="160"/>
    </location>
</feature>
<name>A0A2J6TIJ3_9HELO</name>
<feature type="compositionally biased region" description="Acidic residues" evidence="1">
    <location>
        <begin position="722"/>
        <end position="745"/>
    </location>
</feature>
<feature type="compositionally biased region" description="Polar residues" evidence="1">
    <location>
        <begin position="109"/>
        <end position="121"/>
    </location>
</feature>
<reference evidence="2 3" key="1">
    <citation type="submission" date="2016-04" db="EMBL/GenBank/DDBJ databases">
        <title>A degradative enzymes factory behind the ericoid mycorrhizal symbiosis.</title>
        <authorList>
            <consortium name="DOE Joint Genome Institute"/>
            <person name="Martino E."/>
            <person name="Morin E."/>
            <person name="Grelet G."/>
            <person name="Kuo A."/>
            <person name="Kohler A."/>
            <person name="Daghino S."/>
            <person name="Barry K."/>
            <person name="Choi C."/>
            <person name="Cichocki N."/>
            <person name="Clum A."/>
            <person name="Copeland A."/>
            <person name="Hainaut M."/>
            <person name="Haridas S."/>
            <person name="Labutti K."/>
            <person name="Lindquist E."/>
            <person name="Lipzen A."/>
            <person name="Khouja H.-R."/>
            <person name="Murat C."/>
            <person name="Ohm R."/>
            <person name="Olson A."/>
            <person name="Spatafora J."/>
            <person name="Veneault-Fourrey C."/>
            <person name="Henrissat B."/>
            <person name="Grigoriev I."/>
            <person name="Martin F."/>
            <person name="Perotto S."/>
        </authorList>
    </citation>
    <scope>NUCLEOTIDE SEQUENCE [LARGE SCALE GENOMIC DNA]</scope>
    <source>
        <strain evidence="2 3">E</strain>
    </source>
</reference>
<feature type="region of interest" description="Disordered" evidence="1">
    <location>
        <begin position="202"/>
        <end position="241"/>
    </location>
</feature>
<evidence type="ECO:0000256" key="1">
    <source>
        <dbReference type="SAM" id="MobiDB-lite"/>
    </source>
</evidence>
<feature type="region of interest" description="Disordered" evidence="1">
    <location>
        <begin position="565"/>
        <end position="648"/>
    </location>
</feature>
<proteinExistence type="predicted"/>
<feature type="compositionally biased region" description="Basic and acidic residues" evidence="1">
    <location>
        <begin position="696"/>
        <end position="705"/>
    </location>
</feature>
<feature type="compositionally biased region" description="Basic residues" evidence="1">
    <location>
        <begin position="122"/>
        <end position="131"/>
    </location>
</feature>
<feature type="compositionally biased region" description="Polar residues" evidence="1">
    <location>
        <begin position="211"/>
        <end position="224"/>
    </location>
</feature>
<feature type="compositionally biased region" description="Polar residues" evidence="1">
    <location>
        <begin position="804"/>
        <end position="816"/>
    </location>
</feature>